<feature type="region of interest" description="Disordered" evidence="1">
    <location>
        <begin position="218"/>
        <end position="243"/>
    </location>
</feature>
<keyword evidence="2" id="KW-1133">Transmembrane helix</keyword>
<evidence type="ECO:0000256" key="1">
    <source>
        <dbReference type="SAM" id="MobiDB-lite"/>
    </source>
</evidence>
<evidence type="ECO:0000313" key="4">
    <source>
        <dbReference type="Proteomes" id="UP001417504"/>
    </source>
</evidence>
<accession>A0AAP0F763</accession>
<dbReference type="InterPro" id="IPR040304">
    <property type="entry name" value="ATG8-IP-1/2"/>
</dbReference>
<feature type="region of interest" description="Disordered" evidence="1">
    <location>
        <begin position="113"/>
        <end position="139"/>
    </location>
</feature>
<protein>
    <recommendedName>
        <fullName evidence="5">ATG8-interacting protein 1</fullName>
    </recommendedName>
</protein>
<keyword evidence="2" id="KW-0812">Transmembrane</keyword>
<sequence>MDDEKEVANTEVENTEVENAEVENTPTRGNEWEVVSLTASTYAAAPGPKSSEPSDSDHGDEPIRDDEGHRKDEDSRKDDEVARALFMSGHFAFPPNEHENLPIELDASEICNEPTSDDVNLSMESGSEPEQGDKSGKSNEESFNIEEMIGPEDLHEIPFFVDKGKRIFETHKVLHGLSLVGEEHIQFSSDKFDSFHEGEGISGSNIHIENLMIPDLSTPRQLKTDSSPDLSKSPSPRKGDDYDGSGLPCEAWWKRRVASLYAQAKEANAFWSVFVAAALMGLVIIGQRWQQERWQMQQLKWQFSVRDEKMNWMLTPISRLKEAMAGGHRRGSVIRSSASAER</sequence>
<proteinExistence type="predicted"/>
<dbReference type="EMBL" id="JBBNAE010000008">
    <property type="protein sequence ID" value="KAK9103667.1"/>
    <property type="molecule type" value="Genomic_DNA"/>
</dbReference>
<dbReference type="Proteomes" id="UP001417504">
    <property type="component" value="Unassembled WGS sequence"/>
</dbReference>
<name>A0AAP0F763_9MAGN</name>
<dbReference type="AlphaFoldDB" id="A0AAP0F763"/>
<evidence type="ECO:0000313" key="3">
    <source>
        <dbReference type="EMBL" id="KAK9103667.1"/>
    </source>
</evidence>
<feature type="transmembrane region" description="Helical" evidence="2">
    <location>
        <begin position="269"/>
        <end position="286"/>
    </location>
</feature>
<evidence type="ECO:0008006" key="5">
    <source>
        <dbReference type="Google" id="ProtNLM"/>
    </source>
</evidence>
<feature type="compositionally biased region" description="Basic and acidic residues" evidence="1">
    <location>
        <begin position="55"/>
        <end position="79"/>
    </location>
</feature>
<gene>
    <name evidence="3" type="ORF">Sjap_020921</name>
</gene>
<evidence type="ECO:0000256" key="2">
    <source>
        <dbReference type="SAM" id="Phobius"/>
    </source>
</evidence>
<dbReference type="PANTHER" id="PTHR34797">
    <property type="entry name" value="ATG8-INTERACTING PROTEIN 2"/>
    <property type="match status" value="1"/>
</dbReference>
<feature type="compositionally biased region" description="Low complexity" evidence="1">
    <location>
        <begin position="224"/>
        <end position="234"/>
    </location>
</feature>
<organism evidence="3 4">
    <name type="scientific">Stephania japonica</name>
    <dbReference type="NCBI Taxonomy" id="461633"/>
    <lineage>
        <taxon>Eukaryota</taxon>
        <taxon>Viridiplantae</taxon>
        <taxon>Streptophyta</taxon>
        <taxon>Embryophyta</taxon>
        <taxon>Tracheophyta</taxon>
        <taxon>Spermatophyta</taxon>
        <taxon>Magnoliopsida</taxon>
        <taxon>Ranunculales</taxon>
        <taxon>Menispermaceae</taxon>
        <taxon>Menispermoideae</taxon>
        <taxon>Cissampelideae</taxon>
        <taxon>Stephania</taxon>
    </lineage>
</organism>
<dbReference type="PANTHER" id="PTHR34797:SF1">
    <property type="entry name" value="ATG8-INTERACTING PROTEIN 2"/>
    <property type="match status" value="1"/>
</dbReference>
<feature type="region of interest" description="Disordered" evidence="1">
    <location>
        <begin position="1"/>
        <end position="79"/>
    </location>
</feature>
<reference evidence="3 4" key="1">
    <citation type="submission" date="2024-01" db="EMBL/GenBank/DDBJ databases">
        <title>Genome assemblies of Stephania.</title>
        <authorList>
            <person name="Yang L."/>
        </authorList>
    </citation>
    <scope>NUCLEOTIDE SEQUENCE [LARGE SCALE GENOMIC DNA]</scope>
    <source>
        <strain evidence="3">QJT</strain>
        <tissue evidence="3">Leaf</tissue>
    </source>
</reference>
<feature type="compositionally biased region" description="Polar residues" evidence="1">
    <location>
        <begin position="113"/>
        <end position="125"/>
    </location>
</feature>
<keyword evidence="4" id="KW-1185">Reference proteome</keyword>
<keyword evidence="2" id="KW-0472">Membrane</keyword>
<comment type="caution">
    <text evidence="3">The sequence shown here is derived from an EMBL/GenBank/DDBJ whole genome shotgun (WGS) entry which is preliminary data.</text>
</comment>